<dbReference type="AlphaFoldDB" id="A0A0E9V425"/>
<protein>
    <submittedName>
        <fullName evidence="1">Uncharacterized protein</fullName>
    </submittedName>
</protein>
<evidence type="ECO:0000313" key="1">
    <source>
        <dbReference type="EMBL" id="JAH72772.1"/>
    </source>
</evidence>
<accession>A0A0E9V425</accession>
<organism evidence="1">
    <name type="scientific">Anguilla anguilla</name>
    <name type="common">European freshwater eel</name>
    <name type="synonym">Muraena anguilla</name>
    <dbReference type="NCBI Taxonomy" id="7936"/>
    <lineage>
        <taxon>Eukaryota</taxon>
        <taxon>Metazoa</taxon>
        <taxon>Chordata</taxon>
        <taxon>Craniata</taxon>
        <taxon>Vertebrata</taxon>
        <taxon>Euteleostomi</taxon>
        <taxon>Actinopterygii</taxon>
        <taxon>Neopterygii</taxon>
        <taxon>Teleostei</taxon>
        <taxon>Anguilliformes</taxon>
        <taxon>Anguillidae</taxon>
        <taxon>Anguilla</taxon>
    </lineage>
</organism>
<name>A0A0E9V425_ANGAN</name>
<reference evidence="1" key="1">
    <citation type="submission" date="2014-11" db="EMBL/GenBank/DDBJ databases">
        <authorList>
            <person name="Amaro Gonzalez C."/>
        </authorList>
    </citation>
    <scope>NUCLEOTIDE SEQUENCE</scope>
</reference>
<proteinExistence type="predicted"/>
<dbReference type="EMBL" id="GBXM01035805">
    <property type="protein sequence ID" value="JAH72772.1"/>
    <property type="molecule type" value="Transcribed_RNA"/>
</dbReference>
<reference evidence="1" key="2">
    <citation type="journal article" date="2015" name="Fish Shellfish Immunol.">
        <title>Early steps in the European eel (Anguilla anguilla)-Vibrio vulnificus interaction in the gills: Role of the RtxA13 toxin.</title>
        <authorList>
            <person name="Callol A."/>
            <person name="Pajuelo D."/>
            <person name="Ebbesson L."/>
            <person name="Teles M."/>
            <person name="MacKenzie S."/>
            <person name="Amaro C."/>
        </authorList>
    </citation>
    <scope>NUCLEOTIDE SEQUENCE</scope>
</reference>
<sequence length="49" mass="5179">MTPILRLHGPCGYSLSCTHTWRAAQSTTGPSISLCECSSRQSPSLSPAT</sequence>